<dbReference type="InterPro" id="IPR042488">
    <property type="entry name" value="Rad4_BHD3_sf"/>
</dbReference>
<dbReference type="SMART" id="SM01031">
    <property type="entry name" value="BHD_2"/>
    <property type="match status" value="1"/>
</dbReference>
<gene>
    <name evidence="10" type="ORF">MYCIT1_LOCUS36845</name>
</gene>
<evidence type="ECO:0000259" key="7">
    <source>
        <dbReference type="SMART" id="SM01030"/>
    </source>
</evidence>
<feature type="region of interest" description="Disordered" evidence="6">
    <location>
        <begin position="800"/>
        <end position="913"/>
    </location>
</feature>
<dbReference type="Gene3D" id="2.20.20.110">
    <property type="entry name" value="Rad4, beta-hairpin domain BHD1"/>
    <property type="match status" value="1"/>
</dbReference>
<feature type="domain" description="Rad4 beta-hairpin" evidence="9">
    <location>
        <begin position="566"/>
        <end position="640"/>
    </location>
</feature>
<dbReference type="InterPro" id="IPR038765">
    <property type="entry name" value="Papain-like_cys_pep_sf"/>
</dbReference>
<dbReference type="Pfam" id="PF10405">
    <property type="entry name" value="BHD_3"/>
    <property type="match status" value="1"/>
</dbReference>
<evidence type="ECO:0000256" key="1">
    <source>
        <dbReference type="ARBA" id="ARBA00004123"/>
    </source>
</evidence>
<comment type="caution">
    <text evidence="10">The sequence shown here is derived from an EMBL/GenBank/DDBJ whole genome shotgun (WGS) entry which is preliminary data.</text>
</comment>
<dbReference type="EMBL" id="CAVNYO010000478">
    <property type="protein sequence ID" value="CAK5283922.1"/>
    <property type="molecule type" value="Genomic_DNA"/>
</dbReference>
<dbReference type="InterPro" id="IPR018328">
    <property type="entry name" value="Rad4_beta-hairpin_dom3"/>
</dbReference>
<name>A0AAD2I0P5_9AGAR</name>
<dbReference type="FunFam" id="3.30.70.2460:FF:000001">
    <property type="entry name" value="DNA repair protein Rad4 family"/>
    <property type="match status" value="1"/>
</dbReference>
<evidence type="ECO:0000256" key="5">
    <source>
        <dbReference type="ARBA" id="ARBA00023242"/>
    </source>
</evidence>
<evidence type="ECO:0000259" key="8">
    <source>
        <dbReference type="SMART" id="SM01031"/>
    </source>
</evidence>
<accession>A0AAD2I0P5</accession>
<organism evidence="10 11">
    <name type="scientific">Mycena citricolor</name>
    <dbReference type="NCBI Taxonomy" id="2018698"/>
    <lineage>
        <taxon>Eukaryota</taxon>
        <taxon>Fungi</taxon>
        <taxon>Dikarya</taxon>
        <taxon>Basidiomycota</taxon>
        <taxon>Agaricomycotina</taxon>
        <taxon>Agaricomycetes</taxon>
        <taxon>Agaricomycetidae</taxon>
        <taxon>Agaricales</taxon>
        <taxon>Marasmiineae</taxon>
        <taxon>Mycenaceae</taxon>
        <taxon>Mycena</taxon>
    </lineage>
</organism>
<dbReference type="Gene3D" id="3.30.70.2460">
    <property type="entry name" value="Rad4, beta-hairpin domain BHD3"/>
    <property type="match status" value="1"/>
</dbReference>
<evidence type="ECO:0000313" key="10">
    <source>
        <dbReference type="EMBL" id="CAK5283922.1"/>
    </source>
</evidence>
<dbReference type="InterPro" id="IPR036985">
    <property type="entry name" value="Transglutaminase-like_sf"/>
</dbReference>
<dbReference type="PANTHER" id="PTHR12135:SF0">
    <property type="entry name" value="DNA REPAIR PROTEIN COMPLEMENTING XP-C CELLS"/>
    <property type="match status" value="1"/>
</dbReference>
<evidence type="ECO:0000256" key="2">
    <source>
        <dbReference type="ARBA" id="ARBA00009525"/>
    </source>
</evidence>
<dbReference type="Proteomes" id="UP001295794">
    <property type="component" value="Unassembled WGS sequence"/>
</dbReference>
<comment type="similarity">
    <text evidence="2">Belongs to the XPC family.</text>
</comment>
<protein>
    <recommendedName>
        <fullName evidence="12">Rad4-domain-containing protein</fullName>
    </recommendedName>
</protein>
<keyword evidence="11" id="KW-1185">Reference proteome</keyword>
<dbReference type="Pfam" id="PF10403">
    <property type="entry name" value="BHD_1"/>
    <property type="match status" value="1"/>
</dbReference>
<dbReference type="GO" id="GO:0003697">
    <property type="term" value="F:single-stranded DNA binding"/>
    <property type="evidence" value="ECO:0007669"/>
    <property type="project" value="TreeGrafter"/>
</dbReference>
<dbReference type="InterPro" id="IPR018326">
    <property type="entry name" value="Rad4_beta-hairpin_dom1"/>
</dbReference>
<feature type="compositionally biased region" description="Low complexity" evidence="6">
    <location>
        <begin position="241"/>
        <end position="250"/>
    </location>
</feature>
<sequence length="913" mass="101795">MSDSDSEGDWEEVQLPEEGQNLEITISAPKALESNGRNIRLETVLRINCHKLHTLALLANGWIRNKWLNDPLLQARLLSLAPLSLQTSFAMIHKSRVPESQKRGRMFETAMNGLARWWIEDYFTVLLEGHVRNRPFGVVQAEMDRRGLGPEDPLDDELLEVILADEGEVIHGPKSLMKHALMGKGSRDVSAQLFTALCRALSIPARLVVSLQSVPWKKSGISGDAKGKGKAKADSSVTTDAEGSSSAPKSAKAKGKEKARPSVKLRKSKGNVLGGAPRASPSDPRTASPVFWTEVFSRPDGRWLPIDPIRGYVNQPNVFDPSFAAPTAHQGIGNSSSAYARPSTILAGKSLKIAPRDNRMVYVVAFEDDGFGRDVTRRYAREYSAKVAKIQGGQKQRGRKEMWWERVMQTVQRPYRLNRDDVEDMELDTAQLMEGMPTTIDGFKHHPVYVLVRHLAHNETLYPAPPQTREIGKFRGESVYPRSAVVSLKTSENWMRSEGRQVKPGEQPIKFVKMRPSTLSRRRELEVLRDGLPTAGEGTAPDIMQGTYARFQTELYVPEPIIAGKIPKNNFGNIDLYVPSMLPEGAAHLPHKGIGKIAKQLGYDYAEAVTGFGYARKRATPIIEGIVVATENQEAILEAYWEFEHSAAEKARVQARRRVLARWSKLITGLQIRKSIQDEYRDRQPVAAETEDRGEDVEIRPGLAAEGGFLQGADSVVTGYQLPHLPFFAQSDPAAPGPSTMPHLEPVAYDMETMEVDEDIELPGAPSPLAPALVVPKSMAELAEETAARLRTELERDDVNELEEEEYVLPSRPAKKPQKKQQILRPSRAPNQTKPKAKSPVTRRVSARKKRKKDEDDSDAEDEISSGPSPAKRARERSSPPLRRSLRHRRTKTETELQQEQDVEDAFRRAVAS</sequence>
<dbReference type="PANTHER" id="PTHR12135">
    <property type="entry name" value="DNA REPAIR PROTEIN XP-C / RAD4"/>
    <property type="match status" value="1"/>
</dbReference>
<dbReference type="GO" id="GO:0005737">
    <property type="term" value="C:cytoplasm"/>
    <property type="evidence" value="ECO:0007669"/>
    <property type="project" value="TreeGrafter"/>
</dbReference>
<dbReference type="SUPFAM" id="SSF54001">
    <property type="entry name" value="Cysteine proteinases"/>
    <property type="match status" value="1"/>
</dbReference>
<evidence type="ECO:0000256" key="3">
    <source>
        <dbReference type="ARBA" id="ARBA00022763"/>
    </source>
</evidence>
<dbReference type="GO" id="GO:0000111">
    <property type="term" value="C:nucleotide-excision repair factor 2 complex"/>
    <property type="evidence" value="ECO:0007669"/>
    <property type="project" value="TreeGrafter"/>
</dbReference>
<evidence type="ECO:0008006" key="12">
    <source>
        <dbReference type="Google" id="ProtNLM"/>
    </source>
</evidence>
<evidence type="ECO:0000259" key="9">
    <source>
        <dbReference type="SMART" id="SM01032"/>
    </source>
</evidence>
<keyword evidence="4" id="KW-0234">DNA repair</keyword>
<dbReference type="InterPro" id="IPR018325">
    <property type="entry name" value="Rad4/PNGase_transGLS-fold"/>
</dbReference>
<proteinExistence type="inferred from homology"/>
<dbReference type="Gene3D" id="3.90.260.10">
    <property type="entry name" value="Transglutaminase-like"/>
    <property type="match status" value="1"/>
</dbReference>
<reference evidence="10" key="1">
    <citation type="submission" date="2023-11" db="EMBL/GenBank/DDBJ databases">
        <authorList>
            <person name="De Vega J J."/>
            <person name="De Vega J J."/>
        </authorList>
    </citation>
    <scope>NUCLEOTIDE SEQUENCE</scope>
</reference>
<dbReference type="Pfam" id="PF10404">
    <property type="entry name" value="BHD_2"/>
    <property type="match status" value="1"/>
</dbReference>
<dbReference type="Pfam" id="PF01841">
    <property type="entry name" value="Transglut_core"/>
    <property type="match status" value="1"/>
</dbReference>
<dbReference type="Pfam" id="PF03835">
    <property type="entry name" value="Rad4"/>
    <property type="match status" value="1"/>
</dbReference>
<dbReference type="InterPro" id="IPR002931">
    <property type="entry name" value="Transglutaminase-like"/>
</dbReference>
<keyword evidence="3" id="KW-0227">DNA damage</keyword>
<dbReference type="GO" id="GO:0003684">
    <property type="term" value="F:damaged DNA binding"/>
    <property type="evidence" value="ECO:0007669"/>
    <property type="project" value="InterPro"/>
</dbReference>
<feature type="region of interest" description="Disordered" evidence="6">
    <location>
        <begin position="220"/>
        <end position="287"/>
    </location>
</feature>
<dbReference type="SMART" id="SM01032">
    <property type="entry name" value="BHD_3"/>
    <property type="match status" value="1"/>
</dbReference>
<dbReference type="GO" id="GO:0006298">
    <property type="term" value="P:mismatch repair"/>
    <property type="evidence" value="ECO:0007669"/>
    <property type="project" value="TreeGrafter"/>
</dbReference>
<keyword evidence="5" id="KW-0539">Nucleus</keyword>
<dbReference type="InterPro" id="IPR018327">
    <property type="entry name" value="BHD_2"/>
</dbReference>
<dbReference type="SMART" id="SM01030">
    <property type="entry name" value="BHD_1"/>
    <property type="match status" value="1"/>
</dbReference>
<feature type="domain" description="Rad4 beta-hairpin" evidence="8">
    <location>
        <begin position="488"/>
        <end position="559"/>
    </location>
</feature>
<dbReference type="GO" id="GO:0071942">
    <property type="term" value="C:XPC complex"/>
    <property type="evidence" value="ECO:0007669"/>
    <property type="project" value="TreeGrafter"/>
</dbReference>
<dbReference type="AlphaFoldDB" id="A0AAD2I0P5"/>
<dbReference type="GO" id="GO:0006289">
    <property type="term" value="P:nucleotide-excision repair"/>
    <property type="evidence" value="ECO:0007669"/>
    <property type="project" value="InterPro"/>
</dbReference>
<evidence type="ECO:0000256" key="6">
    <source>
        <dbReference type="SAM" id="MobiDB-lite"/>
    </source>
</evidence>
<evidence type="ECO:0000256" key="4">
    <source>
        <dbReference type="ARBA" id="ARBA00023204"/>
    </source>
</evidence>
<evidence type="ECO:0000313" key="11">
    <source>
        <dbReference type="Proteomes" id="UP001295794"/>
    </source>
</evidence>
<feature type="domain" description="Rad4 beta-hairpin" evidence="7">
    <location>
        <begin position="432"/>
        <end position="486"/>
    </location>
</feature>
<dbReference type="InterPro" id="IPR004583">
    <property type="entry name" value="DNA_repair_Rad4"/>
</dbReference>
<comment type="subcellular location">
    <subcellularLocation>
        <location evidence="1">Nucleus</location>
    </subcellularLocation>
</comment>